<dbReference type="GO" id="GO:0006352">
    <property type="term" value="P:DNA-templated transcription initiation"/>
    <property type="evidence" value="ECO:0007669"/>
    <property type="project" value="InterPro"/>
</dbReference>
<evidence type="ECO:0000313" key="3">
    <source>
        <dbReference type="Proteomes" id="UP000595703"/>
    </source>
</evidence>
<dbReference type="Gene3D" id="1.10.10.10">
    <property type="entry name" value="Winged helix-like DNA-binding domain superfamily/Winged helix DNA-binding domain"/>
    <property type="match status" value="1"/>
</dbReference>
<feature type="domain" description="RNA polymerase sigma-70 region 4" evidence="1">
    <location>
        <begin position="93"/>
        <end position="140"/>
    </location>
</feature>
<reference evidence="2 3" key="2">
    <citation type="journal article" date="2011" name="J. Antibiot.">
        <title>Furaquinocins I and J: novel polyketide isoprenoid hybrid compounds from Streptomyces reveromyceticus SN-593.</title>
        <authorList>
            <person name="Panthee S."/>
            <person name="Takahashi S."/>
            <person name="Takagi H."/>
            <person name="Nogawa T."/>
            <person name="Oowada E."/>
            <person name="Uramoto M."/>
            <person name="Osada H."/>
        </authorList>
    </citation>
    <scope>NUCLEOTIDE SEQUENCE [LARGE SCALE GENOMIC DNA]</scope>
    <source>
        <strain evidence="2 3">SN-593</strain>
    </source>
</reference>
<evidence type="ECO:0000313" key="2">
    <source>
        <dbReference type="EMBL" id="BBA99741.1"/>
    </source>
</evidence>
<dbReference type="InterPro" id="IPR036388">
    <property type="entry name" value="WH-like_DNA-bd_sf"/>
</dbReference>
<reference evidence="2 3" key="1">
    <citation type="journal article" date="2010" name="J. Bacteriol.">
        <title>Biochemical characterization of a novel indole prenyltransferase from Streptomyces sp. SN-593.</title>
        <authorList>
            <person name="Takahashi S."/>
            <person name="Takagi H."/>
            <person name="Toyoda A."/>
            <person name="Uramoto M."/>
            <person name="Nogawa T."/>
            <person name="Ueki M."/>
            <person name="Sakaki Y."/>
            <person name="Osada H."/>
        </authorList>
    </citation>
    <scope>NUCLEOTIDE SEQUENCE [LARGE SCALE GENOMIC DNA]</scope>
    <source>
        <strain evidence="2 3">SN-593</strain>
    </source>
</reference>
<accession>A0A7U3UW50</accession>
<dbReference type="Proteomes" id="UP000595703">
    <property type="component" value="Chromosome"/>
</dbReference>
<name>A0A7U3UW50_9ACTN</name>
<dbReference type="EMBL" id="AP018365">
    <property type="protein sequence ID" value="BBA99741.1"/>
    <property type="molecule type" value="Genomic_DNA"/>
</dbReference>
<protein>
    <submittedName>
        <fullName evidence="2">Putative RNA polymerase ECF subfamily sigma factor</fullName>
    </submittedName>
</protein>
<dbReference type="InterPro" id="IPR007630">
    <property type="entry name" value="RNA_pol_sigma70_r4"/>
</dbReference>
<reference evidence="2 3" key="4">
    <citation type="journal article" date="2020" name="Sci. Rep.">
        <title>beta-carboline chemical signals induce reveromycin production through a LuxR family regulator in Streptomyces sp. SN-593.</title>
        <authorList>
            <person name="Panthee S."/>
            <person name="Kito N."/>
            <person name="Hayashi T."/>
            <person name="Shimizu T."/>
            <person name="Ishikawa J."/>
            <person name="Hamamoto H."/>
            <person name="Osada H."/>
            <person name="Takahashi S."/>
        </authorList>
    </citation>
    <scope>NUCLEOTIDE SEQUENCE [LARGE SCALE GENOMIC DNA]</scope>
    <source>
        <strain evidence="2 3">SN-593</strain>
    </source>
</reference>
<evidence type="ECO:0000259" key="1">
    <source>
        <dbReference type="Pfam" id="PF04545"/>
    </source>
</evidence>
<keyword evidence="3" id="KW-1185">Reference proteome</keyword>
<dbReference type="InterPro" id="IPR013324">
    <property type="entry name" value="RNA_pol_sigma_r3/r4-like"/>
</dbReference>
<dbReference type="GO" id="GO:0003700">
    <property type="term" value="F:DNA-binding transcription factor activity"/>
    <property type="evidence" value="ECO:0007669"/>
    <property type="project" value="InterPro"/>
</dbReference>
<proteinExistence type="predicted"/>
<dbReference type="Pfam" id="PF04545">
    <property type="entry name" value="Sigma70_r4"/>
    <property type="match status" value="1"/>
</dbReference>
<gene>
    <name evidence="2" type="ORF">RVR_6491</name>
</gene>
<dbReference type="SUPFAM" id="SSF88659">
    <property type="entry name" value="Sigma3 and sigma4 domains of RNA polymerase sigma factors"/>
    <property type="match status" value="1"/>
</dbReference>
<organism evidence="2 3">
    <name type="scientific">Actinacidiphila reveromycinica</name>
    <dbReference type="NCBI Taxonomy" id="659352"/>
    <lineage>
        <taxon>Bacteria</taxon>
        <taxon>Bacillati</taxon>
        <taxon>Actinomycetota</taxon>
        <taxon>Actinomycetes</taxon>
        <taxon>Kitasatosporales</taxon>
        <taxon>Streptomycetaceae</taxon>
        <taxon>Actinacidiphila</taxon>
    </lineage>
</organism>
<dbReference type="KEGG" id="arev:RVR_6491"/>
<dbReference type="AlphaFoldDB" id="A0A7U3UW50"/>
<reference evidence="2 3" key="3">
    <citation type="journal article" date="2011" name="Nat. Chem. Biol.">
        <title>Reveromycin A biosynthesis uses RevG and RevJ for stereospecific spiroacetal formation.</title>
        <authorList>
            <person name="Takahashi S."/>
            <person name="Toyoda A."/>
            <person name="Sekiyama Y."/>
            <person name="Takagi H."/>
            <person name="Nogawa T."/>
            <person name="Uramoto M."/>
            <person name="Suzuki R."/>
            <person name="Koshino H."/>
            <person name="Kumano T."/>
            <person name="Panthee S."/>
            <person name="Dairi T."/>
            <person name="Ishikawa J."/>
            <person name="Ikeda H."/>
            <person name="Sakaki Y."/>
            <person name="Osada H."/>
        </authorList>
    </citation>
    <scope>NUCLEOTIDE SEQUENCE [LARGE SCALE GENOMIC DNA]</scope>
    <source>
        <strain evidence="2 3">SN-593</strain>
    </source>
</reference>
<dbReference type="RefSeq" id="WP_202235730.1">
    <property type="nucleotide sequence ID" value="NZ_AP018365.1"/>
</dbReference>
<sequence length="155" mass="16524">MATPGGNRRAADEARRDAEFAAFVAGAGGRLLHSAVLLTGDPAEADRLLTAALARLYADWPGLEGDDPYDRARAELFVRYAYRPWRRPRGGPLDGLTARQRLVVTMRYFEGIGEEQTAAVLGMACERVAAIAALGGARLRSGPGRATAAARTAAR</sequence>